<sequence>MAARVAIVGRRGGGGAVASARPPLGLAAGSSSLWLARHSLCLGSSSPFLWGAFRHDGGVGRPTGKTQVAKARLFPVRSHRLGSTWRPTGGATNHGGKGFRAKVITLSDVVTLLRALLRFPSSLGKELWRRDPREGVVLESCAMVLLLA</sequence>
<organism evidence="1 2">
    <name type="scientific">Oryza rufipogon</name>
    <name type="common">Brownbeard rice</name>
    <name type="synonym">Asian wild rice</name>
    <dbReference type="NCBI Taxonomy" id="4529"/>
    <lineage>
        <taxon>Eukaryota</taxon>
        <taxon>Viridiplantae</taxon>
        <taxon>Streptophyta</taxon>
        <taxon>Embryophyta</taxon>
        <taxon>Tracheophyta</taxon>
        <taxon>Spermatophyta</taxon>
        <taxon>Magnoliopsida</taxon>
        <taxon>Liliopsida</taxon>
        <taxon>Poales</taxon>
        <taxon>Poaceae</taxon>
        <taxon>BOP clade</taxon>
        <taxon>Oryzoideae</taxon>
        <taxon>Oryzeae</taxon>
        <taxon>Oryzinae</taxon>
        <taxon>Oryza</taxon>
    </lineage>
</organism>
<evidence type="ECO:0000313" key="1">
    <source>
        <dbReference type="EnsemblPlants" id="ORUFI05G25700.1"/>
    </source>
</evidence>
<dbReference type="AlphaFoldDB" id="A0A0E0PQH9"/>
<dbReference type="HOGENOM" id="CLU_1761790_0_0_1"/>
<accession>A0A0E0PQH9</accession>
<name>A0A0E0PQH9_ORYRU</name>
<dbReference type="EnsemblPlants" id="ORUFI05G25700.1">
    <property type="protein sequence ID" value="ORUFI05G25700.1"/>
    <property type="gene ID" value="ORUFI05G25700"/>
</dbReference>
<protein>
    <submittedName>
        <fullName evidence="1">Uncharacterized protein</fullName>
    </submittedName>
</protein>
<keyword evidence="2" id="KW-1185">Reference proteome</keyword>
<dbReference type="Proteomes" id="UP000008022">
    <property type="component" value="Unassembled WGS sequence"/>
</dbReference>
<reference evidence="1" key="2">
    <citation type="submission" date="2015-06" db="UniProtKB">
        <authorList>
            <consortium name="EnsemblPlants"/>
        </authorList>
    </citation>
    <scope>IDENTIFICATION</scope>
</reference>
<evidence type="ECO:0000313" key="2">
    <source>
        <dbReference type="Proteomes" id="UP000008022"/>
    </source>
</evidence>
<dbReference type="Gramene" id="ORUFI05G25700.1">
    <property type="protein sequence ID" value="ORUFI05G25700.1"/>
    <property type="gene ID" value="ORUFI05G25700"/>
</dbReference>
<reference evidence="2" key="1">
    <citation type="submission" date="2013-06" db="EMBL/GenBank/DDBJ databases">
        <authorList>
            <person name="Zhao Q."/>
        </authorList>
    </citation>
    <scope>NUCLEOTIDE SEQUENCE</scope>
    <source>
        <strain evidence="2">cv. W1943</strain>
    </source>
</reference>
<proteinExistence type="predicted"/>